<proteinExistence type="predicted"/>
<protein>
    <submittedName>
        <fullName evidence="1">Uncharacterized protein</fullName>
    </submittedName>
</protein>
<dbReference type="Proteomes" id="UP001239111">
    <property type="component" value="Chromosome 1"/>
</dbReference>
<comment type="caution">
    <text evidence="1">The sequence shown here is derived from an EMBL/GenBank/DDBJ whole genome shotgun (WGS) entry which is preliminary data.</text>
</comment>
<dbReference type="EMBL" id="CM056741">
    <property type="protein sequence ID" value="KAJ8683042.1"/>
    <property type="molecule type" value="Genomic_DNA"/>
</dbReference>
<organism evidence="1 2">
    <name type="scientific">Eretmocerus hayati</name>
    <dbReference type="NCBI Taxonomy" id="131215"/>
    <lineage>
        <taxon>Eukaryota</taxon>
        <taxon>Metazoa</taxon>
        <taxon>Ecdysozoa</taxon>
        <taxon>Arthropoda</taxon>
        <taxon>Hexapoda</taxon>
        <taxon>Insecta</taxon>
        <taxon>Pterygota</taxon>
        <taxon>Neoptera</taxon>
        <taxon>Endopterygota</taxon>
        <taxon>Hymenoptera</taxon>
        <taxon>Apocrita</taxon>
        <taxon>Proctotrupomorpha</taxon>
        <taxon>Chalcidoidea</taxon>
        <taxon>Aphelinidae</taxon>
        <taxon>Aphelininae</taxon>
        <taxon>Eretmocerus</taxon>
    </lineage>
</organism>
<evidence type="ECO:0000313" key="2">
    <source>
        <dbReference type="Proteomes" id="UP001239111"/>
    </source>
</evidence>
<name>A0ACC2PHU8_9HYME</name>
<accession>A0ACC2PHU8</accession>
<sequence>MVRVIPVHNFLEQNVAQIEEPCASCVASVYEPPGEFLLLALASHCVEVRDLSTPELNFVTAFPTVDLPRQILHCPKGNYVSTLECKSSGREQSSIQQSTANFVRVYVNWASQERQPMRARIAGRVTPSLNRPQNSLEMIELPLSTKPTSIACCSTTGNLLVAAGNTLVLHEFKLETHTTSKLKFIDFEPRPWSLGLHFTPARLEMVEDFVAAMDSTRLVVFRLVNPLYDDIDHLSSLTSTTSSLNDKTSASFDSGALDNKDHSLHSQDSSSIKRKNSANKKNSVDDNSNPCSLLNLSTKRGKKNKCINWDVLVANDKIEYESLMSEGIIDNNCQPFTVNLPSICLERAGPGHALNPFALNSTDTEVFIKTTSPDNGWSENYTVKNILRLKIARASGFSHADESNEFFTNFIMKPLYMKTSHNYLGLKKSIFRSDEYKNLNGVTCLICTSQEGYIYHFNLDSDEDCNPTCLTNYPFTAPVIHVGLEHTALHALTEAGLETYTLRLPHHIAKITAQSQQFKTVCPDISEPVCLIGLRSFLGVRKLLSSDQNLVLLAKADNTWTAYSLKLPKPENIYYDILNAAKNHRATSPSTYQHLLEEAHAMLRLAKDVFDLSHSDKSHSMQDPVLERLYSQSCALLGDYFIGSDSELERRLCIPYYRMAGLRPSEVLSRKSTQSAPGLVIYVTEILSTIKSGAEADALFQSQDIVEIISNENREDLLKIILRSVVLREYATEKLIKLLTSQNSDDYGKLALALLYIQAEKQTLAEQALDSVSNKFLLLTLCDYPNLLFDEGALDSRNRAILSFSDFAATLICRKNTIFALILTRFIEEEILTLHQVMQVFLEYLPSRVGRDGHDAAAALQQFLETYLHSYFSSLEDTSDISYDFALIEAFKILVRSYLGKLMQSQVYKTKQSPNNENWLDDDAYLFESQRPKYLNRMPPCAKDYQKIMNAVDLDEFSKLNNAVDDKTVRIEVLKLQALMASDFLPAECLHEIQQFLNTEKIDGDLAFRTLCIKNTETVTQMLIESCPQAVLQYAKDSYTKEAEWKFLVNLLQQKIIEKDSSQESRLLFEQTMIGTLKYAAEILSLKSLHQILPKDNEETFQKYSEICGQIVHSEHVKSLLMETGRQLLSSLNL</sequence>
<evidence type="ECO:0000313" key="1">
    <source>
        <dbReference type="EMBL" id="KAJ8683042.1"/>
    </source>
</evidence>
<reference evidence="1" key="1">
    <citation type="submission" date="2023-04" db="EMBL/GenBank/DDBJ databases">
        <title>A chromosome-level genome assembly of the parasitoid wasp Eretmocerus hayati.</title>
        <authorList>
            <person name="Zhong Y."/>
            <person name="Liu S."/>
            <person name="Liu Y."/>
        </authorList>
    </citation>
    <scope>NUCLEOTIDE SEQUENCE</scope>
    <source>
        <strain evidence="1">ZJU_SS_LIU_2023</strain>
    </source>
</reference>
<keyword evidence="2" id="KW-1185">Reference proteome</keyword>
<gene>
    <name evidence="1" type="ORF">QAD02_018834</name>
</gene>